<accession>A0ACC2L8W5</accession>
<reference evidence="1 2" key="1">
    <citation type="journal article" date="2022" name="Hortic Res">
        <title>A haplotype resolved chromosomal level avocado genome allows analysis of novel avocado genes.</title>
        <authorList>
            <person name="Nath O."/>
            <person name="Fletcher S.J."/>
            <person name="Hayward A."/>
            <person name="Shaw L.M."/>
            <person name="Masouleh A.K."/>
            <person name="Furtado A."/>
            <person name="Henry R.J."/>
            <person name="Mitter N."/>
        </authorList>
    </citation>
    <scope>NUCLEOTIDE SEQUENCE [LARGE SCALE GENOMIC DNA]</scope>
    <source>
        <strain evidence="2">cv. Hass</strain>
    </source>
</reference>
<evidence type="ECO:0000313" key="2">
    <source>
        <dbReference type="Proteomes" id="UP001234297"/>
    </source>
</evidence>
<dbReference type="Proteomes" id="UP001234297">
    <property type="component" value="Chromosome 7"/>
</dbReference>
<comment type="caution">
    <text evidence="1">The sequence shown here is derived from an EMBL/GenBank/DDBJ whole genome shotgun (WGS) entry which is preliminary data.</text>
</comment>
<dbReference type="EMBL" id="CM056815">
    <property type="protein sequence ID" value="KAJ8629503.1"/>
    <property type="molecule type" value="Genomic_DNA"/>
</dbReference>
<keyword evidence="2" id="KW-1185">Reference proteome</keyword>
<proteinExistence type="predicted"/>
<gene>
    <name evidence="1" type="ORF">MRB53_022826</name>
</gene>
<protein>
    <submittedName>
        <fullName evidence="1">Uncharacterized protein</fullName>
    </submittedName>
</protein>
<sequence length="177" mass="19434">MILRKAFLIKVWKGRVLHRKQTDISAGAIGMCPGVALNVSSMSPIHLNINTPALCDAPQMETKSADVLPSDNLQDNADMHSSYATDDTASEIDVVPEDDNDGGSEKDMDTEDDEHLDGGQQPVGGKESTPHIPEGSEVVNPPPKIRQKNLMTIPRMVPMKLQYLARCFISEELDMKH</sequence>
<name>A0ACC2L8W5_PERAE</name>
<evidence type="ECO:0000313" key="1">
    <source>
        <dbReference type="EMBL" id="KAJ8629503.1"/>
    </source>
</evidence>
<organism evidence="1 2">
    <name type="scientific">Persea americana</name>
    <name type="common">Avocado</name>
    <dbReference type="NCBI Taxonomy" id="3435"/>
    <lineage>
        <taxon>Eukaryota</taxon>
        <taxon>Viridiplantae</taxon>
        <taxon>Streptophyta</taxon>
        <taxon>Embryophyta</taxon>
        <taxon>Tracheophyta</taxon>
        <taxon>Spermatophyta</taxon>
        <taxon>Magnoliopsida</taxon>
        <taxon>Magnoliidae</taxon>
        <taxon>Laurales</taxon>
        <taxon>Lauraceae</taxon>
        <taxon>Persea</taxon>
    </lineage>
</organism>